<name>A0A068V7P4_COFCA</name>
<dbReference type="Gramene" id="CDP16780">
    <property type="protein sequence ID" value="CDP16780"/>
    <property type="gene ID" value="GSCOC_T00019285001"/>
</dbReference>
<dbReference type="EMBL" id="HG739220">
    <property type="protein sequence ID" value="CDP16780.1"/>
    <property type="molecule type" value="Genomic_DNA"/>
</dbReference>
<accession>A0A068V7P4</accession>
<evidence type="ECO:0000259" key="1">
    <source>
        <dbReference type="Pfam" id="PF08387"/>
    </source>
</evidence>
<evidence type="ECO:0000313" key="3">
    <source>
        <dbReference type="Proteomes" id="UP000295252"/>
    </source>
</evidence>
<organism evidence="2 3">
    <name type="scientific">Coffea canephora</name>
    <name type="common">Robusta coffee</name>
    <dbReference type="NCBI Taxonomy" id="49390"/>
    <lineage>
        <taxon>Eukaryota</taxon>
        <taxon>Viridiplantae</taxon>
        <taxon>Streptophyta</taxon>
        <taxon>Embryophyta</taxon>
        <taxon>Tracheophyta</taxon>
        <taxon>Spermatophyta</taxon>
        <taxon>Magnoliopsida</taxon>
        <taxon>eudicotyledons</taxon>
        <taxon>Gunneridae</taxon>
        <taxon>Pentapetalae</taxon>
        <taxon>asterids</taxon>
        <taxon>lamiids</taxon>
        <taxon>Gentianales</taxon>
        <taxon>Rubiaceae</taxon>
        <taxon>Ixoroideae</taxon>
        <taxon>Gardenieae complex</taxon>
        <taxon>Bertiereae - Coffeeae clade</taxon>
        <taxon>Coffeeae</taxon>
        <taxon>Coffea</taxon>
    </lineage>
</organism>
<reference evidence="3" key="1">
    <citation type="journal article" date="2014" name="Science">
        <title>The coffee genome provides insight into the convergent evolution of caffeine biosynthesis.</title>
        <authorList>
            <person name="Denoeud F."/>
            <person name="Carretero-Paulet L."/>
            <person name="Dereeper A."/>
            <person name="Droc G."/>
            <person name="Guyot R."/>
            <person name="Pietrella M."/>
            <person name="Zheng C."/>
            <person name="Alberti A."/>
            <person name="Anthony F."/>
            <person name="Aprea G."/>
            <person name="Aury J.M."/>
            <person name="Bento P."/>
            <person name="Bernard M."/>
            <person name="Bocs S."/>
            <person name="Campa C."/>
            <person name="Cenci A."/>
            <person name="Combes M.C."/>
            <person name="Crouzillat D."/>
            <person name="Da Silva C."/>
            <person name="Daddiego L."/>
            <person name="De Bellis F."/>
            <person name="Dussert S."/>
            <person name="Garsmeur O."/>
            <person name="Gayraud T."/>
            <person name="Guignon V."/>
            <person name="Jahn K."/>
            <person name="Jamilloux V."/>
            <person name="Joet T."/>
            <person name="Labadie K."/>
            <person name="Lan T."/>
            <person name="Leclercq J."/>
            <person name="Lepelley M."/>
            <person name="Leroy T."/>
            <person name="Li L.T."/>
            <person name="Librado P."/>
            <person name="Lopez L."/>
            <person name="Munoz A."/>
            <person name="Noel B."/>
            <person name="Pallavicini A."/>
            <person name="Perrotta G."/>
            <person name="Poncet V."/>
            <person name="Pot D."/>
            <person name="Priyono X."/>
            <person name="Rigoreau M."/>
            <person name="Rouard M."/>
            <person name="Rozas J."/>
            <person name="Tranchant-Dubreuil C."/>
            <person name="VanBuren R."/>
            <person name="Zhang Q."/>
            <person name="Andrade A.C."/>
            <person name="Argout X."/>
            <person name="Bertrand B."/>
            <person name="de Kochko A."/>
            <person name="Graziosi G."/>
            <person name="Henry R.J."/>
            <person name="Jayarama X."/>
            <person name="Ming R."/>
            <person name="Nagai C."/>
            <person name="Rounsley S."/>
            <person name="Sankoff D."/>
            <person name="Giuliano G."/>
            <person name="Albert V.A."/>
            <person name="Wincker P."/>
            <person name="Lashermes P."/>
        </authorList>
    </citation>
    <scope>NUCLEOTIDE SEQUENCE [LARGE SCALE GENOMIC DNA]</scope>
    <source>
        <strain evidence="3">cv. DH200-94</strain>
    </source>
</reference>
<dbReference type="InterPro" id="IPR006566">
    <property type="entry name" value="FBD"/>
</dbReference>
<proteinExistence type="predicted"/>
<gene>
    <name evidence="2" type="ORF">GSCOC_T00019285001</name>
</gene>
<keyword evidence="3" id="KW-1185">Reference proteome</keyword>
<dbReference type="InParanoid" id="A0A068V7P4"/>
<dbReference type="PhylomeDB" id="A0A068V7P4"/>
<protein>
    <recommendedName>
        <fullName evidence="1">FBD domain-containing protein</fullName>
    </recommendedName>
</protein>
<dbReference type="Proteomes" id="UP000295252">
    <property type="component" value="Chromosome I"/>
</dbReference>
<evidence type="ECO:0000313" key="2">
    <source>
        <dbReference type="EMBL" id="CDP16780.1"/>
    </source>
</evidence>
<dbReference type="Pfam" id="PF08387">
    <property type="entry name" value="FBD"/>
    <property type="match status" value="1"/>
</dbReference>
<sequence length="64" mass="7437">MKLVFDQVIGDDNIKEEEFEVLLPQLIPICSNLHLKEIEISEFNGKEYELKLVEHLLQNGQALK</sequence>
<dbReference type="AlphaFoldDB" id="A0A068V7P4"/>
<feature type="domain" description="FBD" evidence="1">
    <location>
        <begin position="28"/>
        <end position="64"/>
    </location>
</feature>